<dbReference type="PATRIC" id="fig|632772.20.peg.8342"/>
<gene>
    <name evidence="2" type="ordered locus">ROP_pROB01-05710</name>
</gene>
<evidence type="ECO:0000313" key="2">
    <source>
        <dbReference type="EMBL" id="BAH56070.1"/>
    </source>
</evidence>
<dbReference type="RefSeq" id="WP_012687031.1">
    <property type="nucleotide sequence ID" value="NC_012520.1"/>
</dbReference>
<dbReference type="KEGG" id="rop:ROP_pROB01-05710"/>
<proteinExistence type="predicted"/>
<dbReference type="HOGENOM" id="CLU_1426993_0_0_11"/>
<keyword evidence="1" id="KW-0732">Signal</keyword>
<dbReference type="AlphaFoldDB" id="C1BCL5"/>
<dbReference type="Proteomes" id="UP000002212">
    <property type="component" value="Plasmid pROB01"/>
</dbReference>
<evidence type="ECO:0000313" key="3">
    <source>
        <dbReference type="Proteomes" id="UP000002212"/>
    </source>
</evidence>
<sequence length="190" mass="20461">MKTLRILAIAFTSILLLAGQQFASPVAYGQIPDDEPWNFPVNGQAITENTAWKDMSVNIIGRYCRTDGLGCGDPTDKITYRVTTNPGSITQNFDWNKTYSPNGGNFKGGHIDVFAVIDGAVRGGGEQATETTSSGRKTWEHSSAASNSIITAYAFWALKPDGSWQSATARTTGAKCEPISVGNVCKYNQP</sequence>
<organism evidence="2 3">
    <name type="scientific">Rhodococcus opacus (strain B4)</name>
    <dbReference type="NCBI Taxonomy" id="632772"/>
    <lineage>
        <taxon>Bacteria</taxon>
        <taxon>Bacillati</taxon>
        <taxon>Actinomycetota</taxon>
        <taxon>Actinomycetes</taxon>
        <taxon>Mycobacteriales</taxon>
        <taxon>Nocardiaceae</taxon>
        <taxon>Rhodococcus</taxon>
    </lineage>
</organism>
<dbReference type="EMBL" id="AP011116">
    <property type="protein sequence ID" value="BAH56070.1"/>
    <property type="molecule type" value="Genomic_DNA"/>
</dbReference>
<accession>C1BCL5</accession>
<name>C1BCL5_RHOOB</name>
<feature type="chain" id="PRO_5002904710" evidence="1">
    <location>
        <begin position="24"/>
        <end position="190"/>
    </location>
</feature>
<reference evidence="2 3" key="1">
    <citation type="submission" date="2009-03" db="EMBL/GenBank/DDBJ databases">
        <title>Comparison of the complete genome sequences of Rhodococcus erythropolis PR4 and Rhodococcus opacus B4.</title>
        <authorList>
            <person name="Takarada H."/>
            <person name="Sekine M."/>
            <person name="Hosoyama A."/>
            <person name="Yamada R."/>
            <person name="Fujisawa T."/>
            <person name="Omata S."/>
            <person name="Shimizu A."/>
            <person name="Tsukatani N."/>
            <person name="Tanikawa S."/>
            <person name="Fujita N."/>
            <person name="Harayama S."/>
        </authorList>
    </citation>
    <scope>NUCLEOTIDE SEQUENCE [LARGE SCALE GENOMIC DNA]</scope>
    <source>
        <strain evidence="2 3">B4</strain>
        <plasmid evidence="2 3">pROB01</plasmid>
    </source>
</reference>
<keyword evidence="2" id="KW-0614">Plasmid</keyword>
<geneLocation type="plasmid" evidence="2 3">
    <name>pROB01</name>
</geneLocation>
<protein>
    <submittedName>
        <fullName evidence="2">Uncharacterized protein</fullName>
    </submittedName>
</protein>
<feature type="signal peptide" evidence="1">
    <location>
        <begin position="1"/>
        <end position="23"/>
    </location>
</feature>
<evidence type="ECO:0000256" key="1">
    <source>
        <dbReference type="SAM" id="SignalP"/>
    </source>
</evidence>